<keyword evidence="4" id="KW-0479">Metal-binding</keyword>
<comment type="pathway">
    <text evidence="1">Metabolic intermediate metabolism; (S)-3-hydroxy-3-methylglutaryl-CoA degradation; acetoacetate from (S)-3-hydroxy-3-methylglutaryl-CoA: step 1/1.</text>
</comment>
<evidence type="ECO:0000259" key="7">
    <source>
        <dbReference type="PROSITE" id="PS50991"/>
    </source>
</evidence>
<dbReference type="AlphaFoldDB" id="A0A9X2KM68"/>
<gene>
    <name evidence="8" type="ORF">M9978_11950</name>
</gene>
<dbReference type="GO" id="GO:0006552">
    <property type="term" value="P:L-leucine catabolic process"/>
    <property type="evidence" value="ECO:0007669"/>
    <property type="project" value="TreeGrafter"/>
</dbReference>
<dbReference type="NCBIfam" id="NF004283">
    <property type="entry name" value="PRK05692.1"/>
    <property type="match status" value="1"/>
</dbReference>
<proteinExistence type="inferred from homology"/>
<dbReference type="PANTHER" id="PTHR42738:SF7">
    <property type="entry name" value="HYDROXYMETHYLGLUTARYL-COA LYASE"/>
    <property type="match status" value="1"/>
</dbReference>
<dbReference type="CDD" id="cd07938">
    <property type="entry name" value="DRE_TIM_HMGL"/>
    <property type="match status" value="1"/>
</dbReference>
<evidence type="ECO:0000256" key="6">
    <source>
        <dbReference type="SAM" id="MobiDB-lite"/>
    </source>
</evidence>
<keyword evidence="9" id="KW-1185">Reference proteome</keyword>
<dbReference type="InterPro" id="IPR043594">
    <property type="entry name" value="HMGL"/>
</dbReference>
<evidence type="ECO:0000256" key="5">
    <source>
        <dbReference type="ARBA" id="ARBA00023239"/>
    </source>
</evidence>
<dbReference type="Pfam" id="PF00682">
    <property type="entry name" value="HMGL-like"/>
    <property type="match status" value="1"/>
</dbReference>
<dbReference type="RefSeq" id="WP_254293453.1">
    <property type="nucleotide sequence ID" value="NZ_JAMLDX010000008.1"/>
</dbReference>
<dbReference type="EMBL" id="JAMLDX010000008">
    <property type="protein sequence ID" value="MCP3731141.1"/>
    <property type="molecule type" value="Genomic_DNA"/>
</dbReference>
<accession>A0A9X2KM68</accession>
<dbReference type="PROSITE" id="PS50991">
    <property type="entry name" value="PYR_CT"/>
    <property type="match status" value="1"/>
</dbReference>
<feature type="domain" description="Pyruvate carboxyltransferase" evidence="7">
    <location>
        <begin position="7"/>
        <end position="274"/>
    </location>
</feature>
<dbReference type="EC" id="4.1.3.4" evidence="3"/>
<dbReference type="FunFam" id="3.20.20.70:FF:000201">
    <property type="entry name" value="Hydroxymethylglutaryl-CoA lyase"/>
    <property type="match status" value="1"/>
</dbReference>
<keyword evidence="5 8" id="KW-0456">Lyase</keyword>
<sequence length="322" mass="33767">MTCPPEVRIVEVGPRDGLQNEQWIIPVRQRIALIDALSASGLQTIEAGSFVSPKRVPQMAGSDEVLRGIARAPGVSYPVLVPNAIGMEHAIRAGADEVALFLSATESFSQRNINCSIAQSLERAETVIAMARRHSILVRGYVSCVLGCPYEGAVKPSAVADLAERLVAMGCYEISLGDTIGVGTPRQAQAMVQTVSHAVPLHRIAIHFHDTHGQALSNVLACIDEGVAIVDAAAGGLGGCPYATGASGNLATEDLLYMLDGLGVATGVDMEALLDAVALVENRFGVAARSKVFAARRRRSAARSEGQDRSSDSDATPLSRAG</sequence>
<dbReference type="InterPro" id="IPR000891">
    <property type="entry name" value="PYR_CT"/>
</dbReference>
<dbReference type="GO" id="GO:0046872">
    <property type="term" value="F:metal ion binding"/>
    <property type="evidence" value="ECO:0007669"/>
    <property type="project" value="UniProtKB-KW"/>
</dbReference>
<evidence type="ECO:0000313" key="9">
    <source>
        <dbReference type="Proteomes" id="UP001139451"/>
    </source>
</evidence>
<feature type="region of interest" description="Disordered" evidence="6">
    <location>
        <begin position="297"/>
        <end position="322"/>
    </location>
</feature>
<evidence type="ECO:0000256" key="3">
    <source>
        <dbReference type="ARBA" id="ARBA00012910"/>
    </source>
</evidence>
<dbReference type="Proteomes" id="UP001139451">
    <property type="component" value="Unassembled WGS sequence"/>
</dbReference>
<reference evidence="8" key="1">
    <citation type="submission" date="2022-05" db="EMBL/GenBank/DDBJ databases">
        <title>Sphingomonas sp. strain MG17 Genome sequencing and assembly.</title>
        <authorList>
            <person name="Kim I."/>
        </authorList>
    </citation>
    <scope>NUCLEOTIDE SEQUENCE</scope>
    <source>
        <strain evidence="8">MG17</strain>
    </source>
</reference>
<dbReference type="PANTHER" id="PTHR42738">
    <property type="entry name" value="HYDROXYMETHYLGLUTARYL-COA LYASE"/>
    <property type="match status" value="1"/>
</dbReference>
<dbReference type="Gene3D" id="3.20.20.70">
    <property type="entry name" value="Aldolase class I"/>
    <property type="match status" value="1"/>
</dbReference>
<dbReference type="SUPFAM" id="SSF51569">
    <property type="entry name" value="Aldolase"/>
    <property type="match status" value="1"/>
</dbReference>
<evidence type="ECO:0000256" key="1">
    <source>
        <dbReference type="ARBA" id="ARBA00005143"/>
    </source>
</evidence>
<evidence type="ECO:0000256" key="2">
    <source>
        <dbReference type="ARBA" id="ARBA00009405"/>
    </source>
</evidence>
<protein>
    <recommendedName>
        <fullName evidence="3">hydroxymethylglutaryl-CoA lyase</fullName>
        <ecNumber evidence="3">4.1.3.4</ecNumber>
    </recommendedName>
</protein>
<evidence type="ECO:0000256" key="4">
    <source>
        <dbReference type="ARBA" id="ARBA00022723"/>
    </source>
</evidence>
<organism evidence="8 9">
    <name type="scientific">Sphingomonas tagetis</name>
    <dbReference type="NCBI Taxonomy" id="2949092"/>
    <lineage>
        <taxon>Bacteria</taxon>
        <taxon>Pseudomonadati</taxon>
        <taxon>Pseudomonadota</taxon>
        <taxon>Alphaproteobacteria</taxon>
        <taxon>Sphingomonadales</taxon>
        <taxon>Sphingomonadaceae</taxon>
        <taxon>Sphingomonas</taxon>
    </lineage>
</organism>
<comment type="similarity">
    <text evidence="2">Belongs to the HMG-CoA lyase family.</text>
</comment>
<comment type="caution">
    <text evidence="8">The sequence shown here is derived from an EMBL/GenBank/DDBJ whole genome shotgun (WGS) entry which is preliminary data.</text>
</comment>
<name>A0A9X2KM68_9SPHN</name>
<dbReference type="GO" id="GO:0046951">
    <property type="term" value="P:ketone body biosynthetic process"/>
    <property type="evidence" value="ECO:0007669"/>
    <property type="project" value="TreeGrafter"/>
</dbReference>
<evidence type="ECO:0000313" key="8">
    <source>
        <dbReference type="EMBL" id="MCP3731141.1"/>
    </source>
</evidence>
<dbReference type="InterPro" id="IPR013785">
    <property type="entry name" value="Aldolase_TIM"/>
</dbReference>
<dbReference type="GO" id="GO:0004419">
    <property type="term" value="F:hydroxymethylglutaryl-CoA lyase activity"/>
    <property type="evidence" value="ECO:0007669"/>
    <property type="project" value="UniProtKB-EC"/>
</dbReference>